<dbReference type="CDD" id="cd16964">
    <property type="entry name" value="YqgF"/>
    <property type="match status" value="1"/>
</dbReference>
<dbReference type="InterPro" id="IPR006641">
    <property type="entry name" value="YqgF/RNaseH-like_dom"/>
</dbReference>
<dbReference type="EC" id="3.1.-.-" evidence="5"/>
<dbReference type="Proteomes" id="UP000053860">
    <property type="component" value="Unassembled WGS sequence"/>
</dbReference>
<dbReference type="InterPro" id="IPR037027">
    <property type="entry name" value="YqgF/RNaseH-like_dom_sf"/>
</dbReference>
<comment type="subcellular location">
    <subcellularLocation>
        <location evidence="5">Cytoplasm</location>
    </subcellularLocation>
</comment>
<protein>
    <recommendedName>
        <fullName evidence="5">Putative pre-16S rRNA nuclease</fullName>
        <ecNumber evidence="5">3.1.-.-</ecNumber>
    </recommendedName>
</protein>
<dbReference type="HAMAP" id="MF_00651">
    <property type="entry name" value="Nuclease_YqgF"/>
    <property type="match status" value="1"/>
</dbReference>
<dbReference type="EMBL" id="LGGN01000302">
    <property type="protein sequence ID" value="KUK76116.1"/>
    <property type="molecule type" value="Genomic_DNA"/>
</dbReference>
<keyword evidence="3 5" id="KW-0540">Nuclease</keyword>
<dbReference type="AlphaFoldDB" id="A0A101HFZ6"/>
<gene>
    <name evidence="7" type="ORF">XD92_1351</name>
</gene>
<evidence type="ECO:0000256" key="1">
    <source>
        <dbReference type="ARBA" id="ARBA00022490"/>
    </source>
</evidence>
<dbReference type="STRING" id="1123008.GCA_000380985_01133"/>
<keyword evidence="4 5" id="KW-0378">Hydrolase</keyword>
<accession>A0A101HFZ6</accession>
<dbReference type="SMART" id="SM00732">
    <property type="entry name" value="YqgFc"/>
    <property type="match status" value="1"/>
</dbReference>
<dbReference type="NCBIfam" id="TIGR00250">
    <property type="entry name" value="RNAse_H_YqgF"/>
    <property type="match status" value="1"/>
</dbReference>
<evidence type="ECO:0000256" key="3">
    <source>
        <dbReference type="ARBA" id="ARBA00022722"/>
    </source>
</evidence>
<comment type="caution">
    <text evidence="7">The sequence shown here is derived from an EMBL/GenBank/DDBJ whole genome shotgun (WGS) entry which is preliminary data.</text>
</comment>
<evidence type="ECO:0000256" key="5">
    <source>
        <dbReference type="HAMAP-Rule" id="MF_00651"/>
    </source>
</evidence>
<dbReference type="GO" id="GO:0005829">
    <property type="term" value="C:cytosol"/>
    <property type="evidence" value="ECO:0007669"/>
    <property type="project" value="TreeGrafter"/>
</dbReference>
<organism evidence="7 8">
    <name type="scientific">Proteiniphilum acetatigenes</name>
    <dbReference type="NCBI Taxonomy" id="294710"/>
    <lineage>
        <taxon>Bacteria</taxon>
        <taxon>Pseudomonadati</taxon>
        <taxon>Bacteroidota</taxon>
        <taxon>Bacteroidia</taxon>
        <taxon>Bacteroidales</taxon>
        <taxon>Dysgonomonadaceae</taxon>
        <taxon>Proteiniphilum</taxon>
    </lineage>
</organism>
<dbReference type="Pfam" id="PF03652">
    <property type="entry name" value="RuvX"/>
    <property type="match status" value="1"/>
</dbReference>
<comment type="similarity">
    <text evidence="5">Belongs to the YqgF HJR family.</text>
</comment>
<sequence>MARLLSIDYGKKRTGIAVSDPLQIIANGLTTVETSKLFDFLAEYLQKEEVSCIVVGLPKQMNNEPSENMMRIEPFVNRLRKLYPHIPVEYFDERFSSKMAHQTMIDGGVKKKDRQNKALVDEISATIILQGYMESKRMRL</sequence>
<dbReference type="PANTHER" id="PTHR33317">
    <property type="entry name" value="POLYNUCLEOTIDYL TRANSFERASE, RIBONUCLEASE H-LIKE SUPERFAMILY PROTEIN"/>
    <property type="match status" value="1"/>
</dbReference>
<evidence type="ECO:0000256" key="4">
    <source>
        <dbReference type="ARBA" id="ARBA00022801"/>
    </source>
</evidence>
<feature type="domain" description="YqgF/RNase H-like" evidence="6">
    <location>
        <begin position="2"/>
        <end position="100"/>
    </location>
</feature>
<evidence type="ECO:0000313" key="8">
    <source>
        <dbReference type="Proteomes" id="UP000053860"/>
    </source>
</evidence>
<keyword evidence="1 5" id="KW-0963">Cytoplasm</keyword>
<dbReference type="GO" id="GO:0016788">
    <property type="term" value="F:hydrolase activity, acting on ester bonds"/>
    <property type="evidence" value="ECO:0007669"/>
    <property type="project" value="UniProtKB-UniRule"/>
</dbReference>
<dbReference type="InterPro" id="IPR012337">
    <property type="entry name" value="RNaseH-like_sf"/>
</dbReference>
<dbReference type="PANTHER" id="PTHR33317:SF4">
    <property type="entry name" value="POLYNUCLEOTIDYL TRANSFERASE, RIBONUCLEASE H-LIKE SUPERFAMILY PROTEIN"/>
    <property type="match status" value="1"/>
</dbReference>
<evidence type="ECO:0000259" key="6">
    <source>
        <dbReference type="SMART" id="SM00732"/>
    </source>
</evidence>
<comment type="function">
    <text evidence="5">Could be a nuclease involved in processing of the 5'-end of pre-16S rRNA.</text>
</comment>
<evidence type="ECO:0000256" key="2">
    <source>
        <dbReference type="ARBA" id="ARBA00022517"/>
    </source>
</evidence>
<proteinExistence type="inferred from homology"/>
<evidence type="ECO:0000313" key="7">
    <source>
        <dbReference type="EMBL" id="KUK76116.1"/>
    </source>
</evidence>
<dbReference type="GO" id="GO:0004518">
    <property type="term" value="F:nuclease activity"/>
    <property type="evidence" value="ECO:0007669"/>
    <property type="project" value="UniProtKB-KW"/>
</dbReference>
<dbReference type="Gene3D" id="3.30.420.140">
    <property type="entry name" value="YqgF/RNase H-like domain"/>
    <property type="match status" value="1"/>
</dbReference>
<name>A0A101HFZ6_9BACT</name>
<reference evidence="8" key="1">
    <citation type="journal article" date="2015" name="MBio">
        <title>Genome-Resolved Metagenomic Analysis Reveals Roles for Candidate Phyla and Other Microbial Community Members in Biogeochemical Transformations in Oil Reservoirs.</title>
        <authorList>
            <person name="Hu P."/>
            <person name="Tom L."/>
            <person name="Singh A."/>
            <person name="Thomas B.C."/>
            <person name="Baker B.J."/>
            <person name="Piceno Y.M."/>
            <person name="Andersen G.L."/>
            <person name="Banfield J.F."/>
        </authorList>
    </citation>
    <scope>NUCLEOTIDE SEQUENCE [LARGE SCALE GENOMIC DNA]</scope>
</reference>
<dbReference type="SUPFAM" id="SSF53098">
    <property type="entry name" value="Ribonuclease H-like"/>
    <property type="match status" value="1"/>
</dbReference>
<dbReference type="PATRIC" id="fig|294710.3.peg.1818"/>
<keyword evidence="2 5" id="KW-0690">Ribosome biogenesis</keyword>
<dbReference type="InterPro" id="IPR005227">
    <property type="entry name" value="YqgF"/>
</dbReference>
<dbReference type="GO" id="GO:0000967">
    <property type="term" value="P:rRNA 5'-end processing"/>
    <property type="evidence" value="ECO:0007669"/>
    <property type="project" value="UniProtKB-UniRule"/>
</dbReference>